<evidence type="ECO:0000313" key="3">
    <source>
        <dbReference type="Proteomes" id="UP000287651"/>
    </source>
</evidence>
<dbReference type="AlphaFoldDB" id="A0A427AJW8"/>
<name>A0A427AJW8_ENSVE</name>
<reference evidence="2 3" key="1">
    <citation type="journal article" date="2014" name="Agronomy (Basel)">
        <title>A Draft Genome Sequence for Ensete ventricosum, the Drought-Tolerant Tree Against Hunger.</title>
        <authorList>
            <person name="Harrison J."/>
            <person name="Moore K.A."/>
            <person name="Paszkiewicz K."/>
            <person name="Jones T."/>
            <person name="Grant M."/>
            <person name="Ambacheew D."/>
            <person name="Muzemil S."/>
            <person name="Studholme D.J."/>
        </authorList>
    </citation>
    <scope>NUCLEOTIDE SEQUENCE [LARGE SCALE GENOMIC DNA]</scope>
</reference>
<dbReference type="EMBL" id="AMZH03002174">
    <property type="protein sequence ID" value="RRT76514.1"/>
    <property type="molecule type" value="Genomic_DNA"/>
</dbReference>
<evidence type="ECO:0000313" key="2">
    <source>
        <dbReference type="EMBL" id="RRT76514.1"/>
    </source>
</evidence>
<evidence type="ECO:0000256" key="1">
    <source>
        <dbReference type="SAM" id="MobiDB-lite"/>
    </source>
</evidence>
<accession>A0A427AJW8</accession>
<proteinExistence type="predicted"/>
<gene>
    <name evidence="2" type="ORF">B296_00023930</name>
</gene>
<comment type="caution">
    <text evidence="2">The sequence shown here is derived from an EMBL/GenBank/DDBJ whole genome shotgun (WGS) entry which is preliminary data.</text>
</comment>
<protein>
    <submittedName>
        <fullName evidence="2">Uncharacterized protein</fullName>
    </submittedName>
</protein>
<feature type="compositionally biased region" description="Low complexity" evidence="1">
    <location>
        <begin position="103"/>
        <end position="113"/>
    </location>
</feature>
<feature type="region of interest" description="Disordered" evidence="1">
    <location>
        <begin position="89"/>
        <end position="113"/>
    </location>
</feature>
<sequence>MEGICLAAARISRLHALRLHLLESDVAVGCTTRNESITPHVPSGIAEVAVDIAELTSRISAVRSLPILPAEWHLIASLSLLQTEDFEPEAPIAPEADRKRADSPSLRLLPSRL</sequence>
<organism evidence="2 3">
    <name type="scientific">Ensete ventricosum</name>
    <name type="common">Abyssinian banana</name>
    <name type="synonym">Musa ensete</name>
    <dbReference type="NCBI Taxonomy" id="4639"/>
    <lineage>
        <taxon>Eukaryota</taxon>
        <taxon>Viridiplantae</taxon>
        <taxon>Streptophyta</taxon>
        <taxon>Embryophyta</taxon>
        <taxon>Tracheophyta</taxon>
        <taxon>Spermatophyta</taxon>
        <taxon>Magnoliopsida</taxon>
        <taxon>Liliopsida</taxon>
        <taxon>Zingiberales</taxon>
        <taxon>Musaceae</taxon>
        <taxon>Ensete</taxon>
    </lineage>
</organism>
<dbReference type="Proteomes" id="UP000287651">
    <property type="component" value="Unassembled WGS sequence"/>
</dbReference>